<dbReference type="OrthoDB" id="3542319at2"/>
<protein>
    <submittedName>
        <fullName evidence="2">DUF541 domain-containing protein</fullName>
    </submittedName>
</protein>
<name>A0A367FD05_9ACTN</name>
<reference evidence="2 3" key="1">
    <citation type="submission" date="2018-06" db="EMBL/GenBank/DDBJ databases">
        <title>Sphaerisporangium craniellae sp. nov., isolated from a marine sponge in the South China Sea.</title>
        <authorList>
            <person name="Li L."/>
        </authorList>
    </citation>
    <scope>NUCLEOTIDE SEQUENCE [LARGE SCALE GENOMIC DNA]</scope>
    <source>
        <strain evidence="2 3">CCTCC AA 208026</strain>
    </source>
</reference>
<dbReference type="AlphaFoldDB" id="A0A367FD05"/>
<dbReference type="Proteomes" id="UP000253094">
    <property type="component" value="Unassembled WGS sequence"/>
</dbReference>
<dbReference type="Gene3D" id="3.30.110.170">
    <property type="entry name" value="Protein of unknown function (DUF541), domain 1"/>
    <property type="match status" value="1"/>
</dbReference>
<dbReference type="GO" id="GO:0006974">
    <property type="term" value="P:DNA damage response"/>
    <property type="evidence" value="ECO:0007669"/>
    <property type="project" value="TreeGrafter"/>
</dbReference>
<dbReference type="Gene3D" id="3.30.70.2970">
    <property type="entry name" value="Protein of unknown function (DUF541), domain 2"/>
    <property type="match status" value="1"/>
</dbReference>
<sequence length="248" mass="25598">MCFMTVLVMLVTRVTRLSVVLAAAGAVFAGAQAAHAAPGPAASTAPAASAAGEPAEVGVVGRGSVQATPDLMRVNVGVELRRDKAGAAFAAVKEGAAKLTDALLAAGVAPRDVRTNDLSLGAEYQKYPKLVGYRASQGMEALVRDLSKADAVIDAVAAAGEEVRLSGVSFEISRSQALLKEARAAAYRDAQAKAEQYAALTGRRVGRVMKLEEEGDSGPPRFTMAEKSSISPGQGTVTIIVRAIYELV</sequence>
<feature type="chain" id="PRO_5016858835" evidence="1">
    <location>
        <begin position="37"/>
        <end position="248"/>
    </location>
</feature>
<comment type="caution">
    <text evidence="2">The sequence shown here is derived from an EMBL/GenBank/DDBJ whole genome shotgun (WGS) entry which is preliminary data.</text>
</comment>
<proteinExistence type="predicted"/>
<dbReference type="Pfam" id="PF04402">
    <property type="entry name" value="SIMPL"/>
    <property type="match status" value="1"/>
</dbReference>
<gene>
    <name evidence="2" type="ORF">DQ384_24350</name>
</gene>
<feature type="signal peptide" evidence="1">
    <location>
        <begin position="1"/>
        <end position="36"/>
    </location>
</feature>
<organism evidence="2 3">
    <name type="scientific">Sphaerisporangium album</name>
    <dbReference type="NCBI Taxonomy" id="509200"/>
    <lineage>
        <taxon>Bacteria</taxon>
        <taxon>Bacillati</taxon>
        <taxon>Actinomycetota</taxon>
        <taxon>Actinomycetes</taxon>
        <taxon>Streptosporangiales</taxon>
        <taxon>Streptosporangiaceae</taxon>
        <taxon>Sphaerisporangium</taxon>
    </lineage>
</organism>
<dbReference type="InterPro" id="IPR007497">
    <property type="entry name" value="SIMPL/DUF541"/>
</dbReference>
<dbReference type="PANTHER" id="PTHR34387">
    <property type="entry name" value="SLR1258 PROTEIN"/>
    <property type="match status" value="1"/>
</dbReference>
<evidence type="ECO:0000256" key="1">
    <source>
        <dbReference type="SAM" id="SignalP"/>
    </source>
</evidence>
<keyword evidence="1" id="KW-0732">Signal</keyword>
<dbReference type="EMBL" id="QOIL01000014">
    <property type="protein sequence ID" value="RCG28263.1"/>
    <property type="molecule type" value="Genomic_DNA"/>
</dbReference>
<evidence type="ECO:0000313" key="2">
    <source>
        <dbReference type="EMBL" id="RCG28263.1"/>
    </source>
</evidence>
<keyword evidence="3" id="KW-1185">Reference proteome</keyword>
<evidence type="ECO:0000313" key="3">
    <source>
        <dbReference type="Proteomes" id="UP000253094"/>
    </source>
</evidence>
<dbReference type="PANTHER" id="PTHR34387:SF1">
    <property type="entry name" value="PERIPLASMIC IMMUNOGENIC PROTEIN"/>
    <property type="match status" value="1"/>
</dbReference>
<accession>A0A367FD05</accession>
<dbReference type="InterPro" id="IPR052022">
    <property type="entry name" value="26kDa_periplasmic_antigen"/>
</dbReference>